<feature type="region of interest" description="Disordered" evidence="1">
    <location>
        <begin position="84"/>
        <end position="108"/>
    </location>
</feature>
<dbReference type="AlphaFoldDB" id="A0AAV8ZVT2"/>
<sequence>MYRISYEKCVCFIFLVILAILSCSGFRIDNLAMTDISKRNFHTSNSFSNSDEFFDRIFNVSSTPSVETITPTYRHKIRHHRQLRAQAHNSHRRYETQKSSTGHIDVQVFPPRGADFPPTTHPSEHFAQIPSTDIHHPLFPTRPIVTRSQRSPDHKRHQRQESKWQPYQEEDISMKAFKAEIVVLAQAESGSTYECVFKVNTTLKNTKQFSVIERILLKIPCDQEEKTHKSKNLVKNKIQLGKSYVLFLKASSAHNYWSVGSPKMIRPNKKAKIEKVIKQVCKPKFGKFLTFSY</sequence>
<feature type="chain" id="PRO_5043798881" evidence="2">
    <location>
        <begin position="26"/>
        <end position="293"/>
    </location>
</feature>
<comment type="caution">
    <text evidence="3">The sequence shown here is derived from an EMBL/GenBank/DDBJ whole genome shotgun (WGS) entry which is preliminary data.</text>
</comment>
<proteinExistence type="predicted"/>
<reference evidence="3" key="1">
    <citation type="journal article" date="2023" name="Insect Mol. Biol.">
        <title>Genome sequencing provides insights into the evolution of gene families encoding plant cell wall-degrading enzymes in longhorned beetles.</title>
        <authorList>
            <person name="Shin N.R."/>
            <person name="Okamura Y."/>
            <person name="Kirsch R."/>
            <person name="Pauchet Y."/>
        </authorList>
    </citation>
    <scope>NUCLEOTIDE SEQUENCE</scope>
    <source>
        <strain evidence="3">RBIC_L_NR</strain>
    </source>
</reference>
<feature type="region of interest" description="Disordered" evidence="1">
    <location>
        <begin position="144"/>
        <end position="165"/>
    </location>
</feature>
<dbReference type="PROSITE" id="PS51257">
    <property type="entry name" value="PROKAR_LIPOPROTEIN"/>
    <property type="match status" value="1"/>
</dbReference>
<protein>
    <submittedName>
        <fullName evidence="3">Uncharacterized protein</fullName>
    </submittedName>
</protein>
<keyword evidence="2" id="KW-0732">Signal</keyword>
<dbReference type="Proteomes" id="UP001162156">
    <property type="component" value="Unassembled WGS sequence"/>
</dbReference>
<evidence type="ECO:0000256" key="1">
    <source>
        <dbReference type="SAM" id="MobiDB-lite"/>
    </source>
</evidence>
<name>A0AAV8ZVT2_9CUCU</name>
<evidence type="ECO:0000256" key="2">
    <source>
        <dbReference type="SAM" id="SignalP"/>
    </source>
</evidence>
<gene>
    <name evidence="3" type="ORF">NQ314_000450</name>
</gene>
<dbReference type="EMBL" id="JANEYF010000136">
    <property type="protein sequence ID" value="KAJ8971968.1"/>
    <property type="molecule type" value="Genomic_DNA"/>
</dbReference>
<keyword evidence="4" id="KW-1185">Reference proteome</keyword>
<accession>A0AAV8ZVT2</accession>
<organism evidence="3 4">
    <name type="scientific">Rhamnusium bicolor</name>
    <dbReference type="NCBI Taxonomy" id="1586634"/>
    <lineage>
        <taxon>Eukaryota</taxon>
        <taxon>Metazoa</taxon>
        <taxon>Ecdysozoa</taxon>
        <taxon>Arthropoda</taxon>
        <taxon>Hexapoda</taxon>
        <taxon>Insecta</taxon>
        <taxon>Pterygota</taxon>
        <taxon>Neoptera</taxon>
        <taxon>Endopterygota</taxon>
        <taxon>Coleoptera</taxon>
        <taxon>Polyphaga</taxon>
        <taxon>Cucujiformia</taxon>
        <taxon>Chrysomeloidea</taxon>
        <taxon>Cerambycidae</taxon>
        <taxon>Lepturinae</taxon>
        <taxon>Rhagiini</taxon>
        <taxon>Rhamnusium</taxon>
    </lineage>
</organism>
<evidence type="ECO:0000313" key="3">
    <source>
        <dbReference type="EMBL" id="KAJ8971968.1"/>
    </source>
</evidence>
<evidence type="ECO:0000313" key="4">
    <source>
        <dbReference type="Proteomes" id="UP001162156"/>
    </source>
</evidence>
<feature type="signal peptide" evidence="2">
    <location>
        <begin position="1"/>
        <end position="25"/>
    </location>
</feature>